<protein>
    <submittedName>
        <fullName evidence="2">Uncharacterized protein</fullName>
    </submittedName>
</protein>
<sequence>MPSSGNNIQSTVNAPRQTPQEHAAATRKRKYDSLPYLKLLAHETFMLSPCLSKDILSSFSFIIILYEDPDTSDRMVTTCCFWQLRKPKAGSNMAVIMDQFTRDFSDTDSADPAAEDPADDADGGSSTS</sequence>
<evidence type="ECO:0000256" key="1">
    <source>
        <dbReference type="SAM" id="MobiDB-lite"/>
    </source>
</evidence>
<name>A0A4S8L4G1_DENBC</name>
<dbReference type="AlphaFoldDB" id="A0A4S8L4G1"/>
<feature type="compositionally biased region" description="Acidic residues" evidence="1">
    <location>
        <begin position="106"/>
        <end position="122"/>
    </location>
</feature>
<feature type="compositionally biased region" description="Polar residues" evidence="1">
    <location>
        <begin position="1"/>
        <end position="20"/>
    </location>
</feature>
<keyword evidence="3" id="KW-1185">Reference proteome</keyword>
<accession>A0A4S8L4G1</accession>
<dbReference type="Proteomes" id="UP000297245">
    <property type="component" value="Unassembled WGS sequence"/>
</dbReference>
<reference evidence="2 3" key="1">
    <citation type="journal article" date="2019" name="Nat. Ecol. Evol.">
        <title>Megaphylogeny resolves global patterns of mushroom evolution.</title>
        <authorList>
            <person name="Varga T."/>
            <person name="Krizsan K."/>
            <person name="Foldi C."/>
            <person name="Dima B."/>
            <person name="Sanchez-Garcia M."/>
            <person name="Sanchez-Ramirez S."/>
            <person name="Szollosi G.J."/>
            <person name="Szarkandi J.G."/>
            <person name="Papp V."/>
            <person name="Albert L."/>
            <person name="Andreopoulos W."/>
            <person name="Angelini C."/>
            <person name="Antonin V."/>
            <person name="Barry K.W."/>
            <person name="Bougher N.L."/>
            <person name="Buchanan P."/>
            <person name="Buyck B."/>
            <person name="Bense V."/>
            <person name="Catcheside P."/>
            <person name="Chovatia M."/>
            <person name="Cooper J."/>
            <person name="Damon W."/>
            <person name="Desjardin D."/>
            <person name="Finy P."/>
            <person name="Geml J."/>
            <person name="Haridas S."/>
            <person name="Hughes K."/>
            <person name="Justo A."/>
            <person name="Karasinski D."/>
            <person name="Kautmanova I."/>
            <person name="Kiss B."/>
            <person name="Kocsube S."/>
            <person name="Kotiranta H."/>
            <person name="LaButti K.M."/>
            <person name="Lechner B.E."/>
            <person name="Liimatainen K."/>
            <person name="Lipzen A."/>
            <person name="Lukacs Z."/>
            <person name="Mihaltcheva S."/>
            <person name="Morgado L.N."/>
            <person name="Niskanen T."/>
            <person name="Noordeloos M.E."/>
            <person name="Ohm R.A."/>
            <person name="Ortiz-Santana B."/>
            <person name="Ovrebo C."/>
            <person name="Racz N."/>
            <person name="Riley R."/>
            <person name="Savchenko A."/>
            <person name="Shiryaev A."/>
            <person name="Soop K."/>
            <person name="Spirin V."/>
            <person name="Szebenyi C."/>
            <person name="Tomsovsky M."/>
            <person name="Tulloss R.E."/>
            <person name="Uehling J."/>
            <person name="Grigoriev I.V."/>
            <person name="Vagvolgyi C."/>
            <person name="Papp T."/>
            <person name="Martin F.M."/>
            <person name="Miettinen O."/>
            <person name="Hibbett D.S."/>
            <person name="Nagy L.G."/>
        </authorList>
    </citation>
    <scope>NUCLEOTIDE SEQUENCE [LARGE SCALE GENOMIC DNA]</scope>
    <source>
        <strain evidence="2 3">CBS 962.96</strain>
    </source>
</reference>
<evidence type="ECO:0000313" key="3">
    <source>
        <dbReference type="Proteomes" id="UP000297245"/>
    </source>
</evidence>
<proteinExistence type="predicted"/>
<gene>
    <name evidence="2" type="ORF">K435DRAFT_807905</name>
</gene>
<evidence type="ECO:0000313" key="2">
    <source>
        <dbReference type="EMBL" id="THU82928.1"/>
    </source>
</evidence>
<feature type="region of interest" description="Disordered" evidence="1">
    <location>
        <begin position="106"/>
        <end position="128"/>
    </location>
</feature>
<dbReference type="EMBL" id="ML179698">
    <property type="protein sequence ID" value="THU82928.1"/>
    <property type="molecule type" value="Genomic_DNA"/>
</dbReference>
<feature type="region of interest" description="Disordered" evidence="1">
    <location>
        <begin position="1"/>
        <end position="29"/>
    </location>
</feature>
<organism evidence="2 3">
    <name type="scientific">Dendrothele bispora (strain CBS 962.96)</name>
    <dbReference type="NCBI Taxonomy" id="1314807"/>
    <lineage>
        <taxon>Eukaryota</taxon>
        <taxon>Fungi</taxon>
        <taxon>Dikarya</taxon>
        <taxon>Basidiomycota</taxon>
        <taxon>Agaricomycotina</taxon>
        <taxon>Agaricomycetes</taxon>
        <taxon>Agaricomycetidae</taxon>
        <taxon>Agaricales</taxon>
        <taxon>Agaricales incertae sedis</taxon>
        <taxon>Dendrothele</taxon>
    </lineage>
</organism>